<proteinExistence type="predicted"/>
<dbReference type="Pfam" id="PF00583">
    <property type="entry name" value="Acetyltransf_1"/>
    <property type="match status" value="1"/>
</dbReference>
<keyword evidence="1 4" id="KW-0808">Transferase</keyword>
<dbReference type="CDD" id="cd04301">
    <property type="entry name" value="NAT_SF"/>
    <property type="match status" value="1"/>
</dbReference>
<dbReference type="EMBL" id="QJKK01000009">
    <property type="protein sequence ID" value="RAL22588.1"/>
    <property type="molecule type" value="Genomic_DNA"/>
</dbReference>
<feature type="domain" description="N-acetyltransferase" evidence="3">
    <location>
        <begin position="3"/>
        <end position="151"/>
    </location>
</feature>
<organism evidence="4 5">
    <name type="scientific">Thermoflavimicrobium daqui</name>
    <dbReference type="NCBI Taxonomy" id="2137476"/>
    <lineage>
        <taxon>Bacteria</taxon>
        <taxon>Bacillati</taxon>
        <taxon>Bacillota</taxon>
        <taxon>Bacilli</taxon>
        <taxon>Bacillales</taxon>
        <taxon>Thermoactinomycetaceae</taxon>
        <taxon>Thermoflavimicrobium</taxon>
    </lineage>
</organism>
<dbReference type="RefSeq" id="WP_113659831.1">
    <property type="nucleotide sequence ID" value="NZ_KZ845671.1"/>
</dbReference>
<evidence type="ECO:0000313" key="5">
    <source>
        <dbReference type="Proteomes" id="UP000251213"/>
    </source>
</evidence>
<dbReference type="PANTHER" id="PTHR43800:SF1">
    <property type="entry name" value="PEPTIDYL-LYSINE N-ACETYLTRANSFERASE YJAB"/>
    <property type="match status" value="1"/>
</dbReference>
<accession>A0A364K2D6</accession>
<reference evidence="4 5" key="1">
    <citation type="submission" date="2018-06" db="EMBL/GenBank/DDBJ databases">
        <title>Thermoflavimicrobium daqus sp. nov., a thermophilic microbe isolated from Moutai-flavour Daqu.</title>
        <authorList>
            <person name="Wang X."/>
            <person name="Zhou H."/>
        </authorList>
    </citation>
    <scope>NUCLEOTIDE SEQUENCE [LARGE SCALE GENOMIC DNA]</scope>
    <source>
        <strain evidence="4 5">FBKL4.011</strain>
    </source>
</reference>
<dbReference type="PROSITE" id="PS51186">
    <property type="entry name" value="GNAT"/>
    <property type="match status" value="1"/>
</dbReference>
<dbReference type="OrthoDB" id="46888at2"/>
<dbReference type="InterPro" id="IPR000182">
    <property type="entry name" value="GNAT_dom"/>
</dbReference>
<sequence length="155" mass="17675">MIIKLQVTDPQIAKQILAVQIPAYQIEAKLIGFDQIPQLRETVDSLVKSPLTFYGYIKEEKIVGVIGYEVLNGILEFDRLVVHPDYFRQGIGQSLMQHVFDVETNVHKYLLSTGADNTPALRLYKKLGFIEVKQKEVAPCFFLTFLEKEVKSTTI</sequence>
<comment type="caution">
    <text evidence="4">The sequence shown here is derived from an EMBL/GenBank/DDBJ whole genome shotgun (WGS) entry which is preliminary data.</text>
</comment>
<dbReference type="Gene3D" id="3.40.630.30">
    <property type="match status" value="1"/>
</dbReference>
<dbReference type="InterPro" id="IPR016181">
    <property type="entry name" value="Acyl_CoA_acyltransferase"/>
</dbReference>
<keyword evidence="2" id="KW-0012">Acyltransferase</keyword>
<evidence type="ECO:0000256" key="1">
    <source>
        <dbReference type="ARBA" id="ARBA00022679"/>
    </source>
</evidence>
<dbReference type="SUPFAM" id="SSF55729">
    <property type="entry name" value="Acyl-CoA N-acyltransferases (Nat)"/>
    <property type="match status" value="1"/>
</dbReference>
<dbReference type="AlphaFoldDB" id="A0A364K2D6"/>
<protein>
    <submittedName>
        <fullName evidence="4">GNAT family N-acetyltransferase</fullName>
    </submittedName>
</protein>
<evidence type="ECO:0000256" key="2">
    <source>
        <dbReference type="ARBA" id="ARBA00023315"/>
    </source>
</evidence>
<name>A0A364K2D6_9BACL</name>
<gene>
    <name evidence="4" type="ORF">DL897_14350</name>
</gene>
<reference evidence="4 5" key="2">
    <citation type="submission" date="2018-06" db="EMBL/GenBank/DDBJ databases">
        <authorList>
            <person name="Zhirakovskaya E."/>
        </authorList>
    </citation>
    <scope>NUCLEOTIDE SEQUENCE [LARGE SCALE GENOMIC DNA]</scope>
    <source>
        <strain evidence="4 5">FBKL4.011</strain>
    </source>
</reference>
<dbReference type="GO" id="GO:0016747">
    <property type="term" value="F:acyltransferase activity, transferring groups other than amino-acyl groups"/>
    <property type="evidence" value="ECO:0007669"/>
    <property type="project" value="InterPro"/>
</dbReference>
<keyword evidence="5" id="KW-1185">Reference proteome</keyword>
<dbReference type="PANTHER" id="PTHR43800">
    <property type="entry name" value="PEPTIDYL-LYSINE N-ACETYLTRANSFERASE YJAB"/>
    <property type="match status" value="1"/>
</dbReference>
<evidence type="ECO:0000259" key="3">
    <source>
        <dbReference type="PROSITE" id="PS51186"/>
    </source>
</evidence>
<dbReference type="Proteomes" id="UP000251213">
    <property type="component" value="Unassembled WGS sequence"/>
</dbReference>
<evidence type="ECO:0000313" key="4">
    <source>
        <dbReference type="EMBL" id="RAL22588.1"/>
    </source>
</evidence>